<gene>
    <name evidence="3" type="ORF">scyTo_0003668</name>
</gene>
<dbReference type="PANTHER" id="PTHR21223">
    <property type="entry name" value="CBY1-INTERACTING BAR DOMAIN-CONTAINING PROTEIN HOMOLOG"/>
    <property type="match status" value="1"/>
</dbReference>
<name>A0A401PN67_SCYTO</name>
<dbReference type="InterPro" id="IPR009602">
    <property type="entry name" value="CBAR/FAM92"/>
</dbReference>
<feature type="region of interest" description="Disordered" evidence="2">
    <location>
        <begin position="228"/>
        <end position="313"/>
    </location>
</feature>
<organism evidence="3 4">
    <name type="scientific">Scyliorhinus torazame</name>
    <name type="common">Cloudy catshark</name>
    <name type="synonym">Catulus torazame</name>
    <dbReference type="NCBI Taxonomy" id="75743"/>
    <lineage>
        <taxon>Eukaryota</taxon>
        <taxon>Metazoa</taxon>
        <taxon>Chordata</taxon>
        <taxon>Craniata</taxon>
        <taxon>Vertebrata</taxon>
        <taxon>Chondrichthyes</taxon>
        <taxon>Elasmobranchii</taxon>
        <taxon>Galeomorphii</taxon>
        <taxon>Galeoidea</taxon>
        <taxon>Carcharhiniformes</taxon>
        <taxon>Scyliorhinidae</taxon>
        <taxon>Scyliorhinus</taxon>
    </lineage>
</organism>
<dbReference type="GO" id="GO:0005814">
    <property type="term" value="C:centriole"/>
    <property type="evidence" value="ECO:0007669"/>
    <property type="project" value="UniProtKB-SubCell"/>
</dbReference>
<evidence type="ECO:0008006" key="5">
    <source>
        <dbReference type="Google" id="ProtNLM"/>
    </source>
</evidence>
<reference evidence="3 4" key="1">
    <citation type="journal article" date="2018" name="Nat. Ecol. Evol.">
        <title>Shark genomes provide insights into elasmobranch evolution and the origin of vertebrates.</title>
        <authorList>
            <person name="Hara Y"/>
            <person name="Yamaguchi K"/>
            <person name="Onimaru K"/>
            <person name="Kadota M"/>
            <person name="Koyanagi M"/>
            <person name="Keeley SD"/>
            <person name="Tatsumi K"/>
            <person name="Tanaka K"/>
            <person name="Motone F"/>
            <person name="Kageyama Y"/>
            <person name="Nozu R"/>
            <person name="Adachi N"/>
            <person name="Nishimura O"/>
            <person name="Nakagawa R"/>
            <person name="Tanegashima C"/>
            <person name="Kiyatake I"/>
            <person name="Matsumoto R"/>
            <person name="Murakumo K"/>
            <person name="Nishida K"/>
            <person name="Terakita A"/>
            <person name="Kuratani S"/>
            <person name="Sato K"/>
            <person name="Hyodo S Kuraku.S."/>
        </authorList>
    </citation>
    <scope>NUCLEOTIDE SEQUENCE [LARGE SCALE GENOMIC DNA]</scope>
</reference>
<dbReference type="Pfam" id="PF06730">
    <property type="entry name" value="FAM92"/>
    <property type="match status" value="1"/>
</dbReference>
<keyword evidence="4" id="KW-1185">Reference proteome</keyword>
<sequence>MNSSLSRDSQVKIMEGTVNNAEKYLGQFCLLLASYTRKNARLRDKVDLLIKQIMDFANTENPEMRRCLKDFGEEMSKIQDYRQAEVERLDAKVIGPLKEYGRLTKSKRGDIKKFNSVRNREMKELENLQKLKQRNPSDRQGIAEANVQKASVDVNHTTHQLEEIIFKFQQQKLKDIKAIFSNFVTVEMIFHSKALEMYTNAFQHLNNFDEEKDMAAFRSKICISEFENDARPSQSHSSSSLQPSPGSQPGKRLGEARRERKKSNRNKLRTPPRVLHAHFQEDESDDEEEEEDEVEELQDLSDDGYQQYAKIRK</sequence>
<comment type="subcellular location">
    <subcellularLocation>
        <location evidence="1">Cytoplasm</location>
        <location evidence="1">Cytoskeleton</location>
        <location evidence="1">Microtubule organizing center</location>
        <location evidence="1">Centrosome</location>
        <location evidence="1">Centriole</location>
    </subcellularLocation>
</comment>
<dbReference type="GO" id="GO:0036064">
    <property type="term" value="C:ciliary basal body"/>
    <property type="evidence" value="ECO:0007669"/>
    <property type="project" value="TreeGrafter"/>
</dbReference>
<comment type="caution">
    <text evidence="3">The sequence shown here is derived from an EMBL/GenBank/DDBJ whole genome shotgun (WGS) entry which is preliminary data.</text>
</comment>
<dbReference type="EMBL" id="BFAA01001023">
    <property type="protein sequence ID" value="GCB74577.1"/>
    <property type="molecule type" value="Genomic_DNA"/>
</dbReference>
<evidence type="ECO:0000313" key="3">
    <source>
        <dbReference type="EMBL" id="GCB74577.1"/>
    </source>
</evidence>
<feature type="compositionally biased region" description="Acidic residues" evidence="2">
    <location>
        <begin position="282"/>
        <end position="302"/>
    </location>
</feature>
<dbReference type="Proteomes" id="UP000288216">
    <property type="component" value="Unassembled WGS sequence"/>
</dbReference>
<feature type="compositionally biased region" description="Low complexity" evidence="2">
    <location>
        <begin position="232"/>
        <end position="249"/>
    </location>
</feature>
<evidence type="ECO:0000256" key="1">
    <source>
        <dbReference type="ARBA" id="ARBA00004114"/>
    </source>
</evidence>
<accession>A0A401PN67</accession>
<evidence type="ECO:0000256" key="2">
    <source>
        <dbReference type="SAM" id="MobiDB-lite"/>
    </source>
</evidence>
<evidence type="ECO:0000313" key="4">
    <source>
        <dbReference type="Proteomes" id="UP000288216"/>
    </source>
</evidence>
<dbReference type="STRING" id="75743.A0A401PN67"/>
<dbReference type="AlphaFoldDB" id="A0A401PN67"/>
<dbReference type="OrthoDB" id="60621at2759"/>
<dbReference type="GO" id="GO:0035869">
    <property type="term" value="C:ciliary transition zone"/>
    <property type="evidence" value="ECO:0007669"/>
    <property type="project" value="TreeGrafter"/>
</dbReference>
<dbReference type="GO" id="GO:0060271">
    <property type="term" value="P:cilium assembly"/>
    <property type="evidence" value="ECO:0007669"/>
    <property type="project" value="TreeGrafter"/>
</dbReference>
<dbReference type="InterPro" id="IPR027267">
    <property type="entry name" value="AH/BAR_dom_sf"/>
</dbReference>
<dbReference type="SUPFAM" id="SSF103657">
    <property type="entry name" value="BAR/IMD domain-like"/>
    <property type="match status" value="1"/>
</dbReference>
<dbReference type="PANTHER" id="PTHR21223:SF3">
    <property type="entry name" value="CBY1-INTERACTING BAR DOMAIN-CONTAINING PROTEIN 2"/>
    <property type="match status" value="1"/>
</dbReference>
<proteinExistence type="predicted"/>
<feature type="compositionally biased region" description="Basic residues" evidence="2">
    <location>
        <begin position="259"/>
        <end position="270"/>
    </location>
</feature>
<dbReference type="OMA" id="RPINATN"/>
<protein>
    <recommendedName>
        <fullName evidence="5">Protein FAM92B</fullName>
    </recommendedName>
</protein>
<dbReference type="Gene3D" id="1.20.1270.60">
    <property type="entry name" value="Arfaptin homology (AH) domain/BAR domain"/>
    <property type="match status" value="1"/>
</dbReference>